<dbReference type="OrthoDB" id="9803237at2"/>
<dbReference type="NCBIfam" id="NF004226">
    <property type="entry name" value="PRK05673.1"/>
    <property type="match status" value="1"/>
</dbReference>
<evidence type="ECO:0000256" key="7">
    <source>
        <dbReference type="ARBA" id="ARBA00022695"/>
    </source>
</evidence>
<dbReference type="STRING" id="1855283.SAMN05216382_0111"/>
<dbReference type="GO" id="GO:0006260">
    <property type="term" value="P:DNA replication"/>
    <property type="evidence" value="ECO:0007669"/>
    <property type="project" value="UniProtKB-KW"/>
</dbReference>
<evidence type="ECO:0000313" key="15">
    <source>
        <dbReference type="Proteomes" id="UP000199214"/>
    </source>
</evidence>
<proteinExistence type="inferred from homology"/>
<keyword evidence="6" id="KW-0808">Transferase</keyword>
<evidence type="ECO:0000259" key="13">
    <source>
        <dbReference type="SMART" id="SM00481"/>
    </source>
</evidence>
<keyword evidence="7" id="KW-0548">Nucleotidyltransferase</keyword>
<dbReference type="NCBIfam" id="TIGR00594">
    <property type="entry name" value="polc"/>
    <property type="match status" value="1"/>
</dbReference>
<dbReference type="InterPro" id="IPR049821">
    <property type="entry name" value="PolIIIA_DnaE1_PHP"/>
</dbReference>
<dbReference type="InterPro" id="IPR011708">
    <property type="entry name" value="DNA_pol3_alpha_NTPase_dom"/>
</dbReference>
<evidence type="ECO:0000256" key="8">
    <source>
        <dbReference type="ARBA" id="ARBA00022705"/>
    </source>
</evidence>
<dbReference type="GO" id="GO:0008408">
    <property type="term" value="F:3'-5' exonuclease activity"/>
    <property type="evidence" value="ECO:0007669"/>
    <property type="project" value="InterPro"/>
</dbReference>
<keyword evidence="5" id="KW-0963">Cytoplasm</keyword>
<keyword evidence="15" id="KW-1185">Reference proteome</keyword>
<dbReference type="GO" id="GO:0005737">
    <property type="term" value="C:cytoplasm"/>
    <property type="evidence" value="ECO:0007669"/>
    <property type="project" value="UniProtKB-SubCell"/>
</dbReference>
<dbReference type="CDD" id="cd07433">
    <property type="entry name" value="PHP_PolIIIA_DnaE1"/>
    <property type="match status" value="1"/>
</dbReference>
<dbReference type="InterPro" id="IPR004013">
    <property type="entry name" value="PHP_dom"/>
</dbReference>
<keyword evidence="8" id="KW-0235">DNA replication</keyword>
<organism evidence="14 15">
    <name type="scientific">Sphingomonas palmae</name>
    <dbReference type="NCBI Taxonomy" id="1855283"/>
    <lineage>
        <taxon>Bacteria</taxon>
        <taxon>Pseudomonadati</taxon>
        <taxon>Pseudomonadota</taxon>
        <taxon>Alphaproteobacteria</taxon>
        <taxon>Sphingomonadales</taxon>
        <taxon>Sphingomonadaceae</taxon>
        <taxon>Sphingomonas</taxon>
    </lineage>
</organism>
<evidence type="ECO:0000256" key="4">
    <source>
        <dbReference type="ARBA" id="ARBA00019114"/>
    </source>
</evidence>
<sequence length="1167" mass="126915">MPHSGFVPLRIFSCYTMLDGAIDPKAIAKRAAKLGFPAAGLTDRNGLYAAMAFSDGAFAAGVQPVIGTMLGICRPDMPDGGAPVVDWIALYAQDATGYDNLCALVSQAHLDRPLEHAPHVTFDALERHTAGLIALTAGGEGALARLFAEDQPARATAYADRLQALFPDRLYVELVRRGDTVEEAAEEALIDLAYARDLPLVATNPSCFEEASFGEAHDTMLCIANSTYVETEDRPRSSPEAWMKPAAEMRALFHDLPEAIDNTLIVAQRCAVAAPKRKPILPSLAGDREGEAAMLRDRAREGLEARLARIEELADVAEPLAPDWKQGYRDRLEFELDVIIQMGFPGYFLIVADFIQWAKSHDIPVGPGRGSGAGSAVAWALTITDLDPIKLGLLFERFLNPERVSMPDFDIDFCETRRGEVIRYVQEKYGRDQVAQIITFGKLKARAVLKDTGRVLQMSYGQVDRLAKLVPNHPTDPWDLKRALNGVPELAKEYANDNQVRHLLDLATQLEGLPRHSSTHAAGVVIGDRPLAQLVPLYRDPRSDMPVTQFDMKYVEGAGLVKFDFLGLKTLSVLKKAVQLLAKRGVSVDLDALLWDDTAVYDLLQSGNTVGVFQLESEGMRRTLSAVRPSNFGDIVALVSLYRPGPMDNIPSFGRRKQGTEPIEYPHALLEPILAETYGIFVYQEQVMQAAQVLAGYSLGGADLLRRAMGKKVKAEMDAQRSIFVAGCQEVNGIPKAKANELFDLIDKFAGYGFNKSHAAAYALLAYQTAWLKAHHPHEFFAASMCYDLHLTDKLAIFVEDARRMNVELLPPCINASQAEFDVQTTADGGLAVRFALAALKSVGEGAMERLVEARDQGGAFKNLSDLADRVDPRLINKRQLETLAAAGAFDGLDANRAGVHAVAETILAVAASAHHGRTSGQGGLFGEESHAGDVIKLPTTARWSLMERMEQEKDAFGFYFSAHPVDRHRMLAKMHGARTFASLNELHIADGARVGATLAVLVEEARWRTSARGRRFMMATCSDATGQFAATCFEDGTTEDLEEAARIGGCGLLTVELDRRPGEETPRVSIKAIKPFETLAATTRFALDVSVSDAAAIPALAALIGERRGQRGKVTLSVPAGDGSTARVLLGHDFSLDAELAEQIEGLAGVTSVSFDVEEVRLRAVG</sequence>
<dbReference type="GO" id="GO:0003887">
    <property type="term" value="F:DNA-directed DNA polymerase activity"/>
    <property type="evidence" value="ECO:0007669"/>
    <property type="project" value="UniProtKB-KW"/>
</dbReference>
<evidence type="ECO:0000313" key="14">
    <source>
        <dbReference type="EMBL" id="SEK28351.1"/>
    </source>
</evidence>
<comment type="similarity">
    <text evidence="2">Belongs to the DNA polymerase type-C family. DnaE subfamily.</text>
</comment>
<evidence type="ECO:0000256" key="11">
    <source>
        <dbReference type="ARBA" id="ARBA00026073"/>
    </source>
</evidence>
<dbReference type="Gene3D" id="1.10.10.1600">
    <property type="entry name" value="Bacterial DNA polymerase III alpha subunit, thumb domain"/>
    <property type="match status" value="1"/>
</dbReference>
<dbReference type="InterPro" id="IPR003141">
    <property type="entry name" value="Pol/His_phosphatase_N"/>
</dbReference>
<dbReference type="EC" id="2.7.7.7" evidence="3"/>
<dbReference type="Gene3D" id="1.10.150.870">
    <property type="match status" value="1"/>
</dbReference>
<dbReference type="RefSeq" id="WP_093002309.1">
    <property type="nucleotide sequence ID" value="NZ_FNZZ01000001.1"/>
</dbReference>
<evidence type="ECO:0000256" key="6">
    <source>
        <dbReference type="ARBA" id="ARBA00022679"/>
    </source>
</evidence>
<gene>
    <name evidence="14" type="ORF">SAMN05216382_0111</name>
</gene>
<dbReference type="Pfam" id="PF07733">
    <property type="entry name" value="DNA_pol3_alpha"/>
    <property type="match status" value="1"/>
</dbReference>
<evidence type="ECO:0000256" key="3">
    <source>
        <dbReference type="ARBA" id="ARBA00012417"/>
    </source>
</evidence>
<dbReference type="Proteomes" id="UP000199214">
    <property type="component" value="Unassembled WGS sequence"/>
</dbReference>
<evidence type="ECO:0000256" key="5">
    <source>
        <dbReference type="ARBA" id="ARBA00022490"/>
    </source>
</evidence>
<keyword evidence="9" id="KW-0239">DNA-directed DNA polymerase</keyword>
<dbReference type="AlphaFoldDB" id="A0A1H7FR02"/>
<dbReference type="CDD" id="cd04485">
    <property type="entry name" value="DnaE_OBF"/>
    <property type="match status" value="1"/>
</dbReference>
<accession>A0A1H7FR02</accession>
<feature type="domain" description="Polymerase/histidinol phosphatase N-terminal" evidence="13">
    <location>
        <begin position="7"/>
        <end position="74"/>
    </location>
</feature>
<evidence type="ECO:0000256" key="10">
    <source>
        <dbReference type="ARBA" id="ARBA00025611"/>
    </source>
</evidence>
<comment type="catalytic activity">
    <reaction evidence="12">
        <text>DNA(n) + a 2'-deoxyribonucleoside 5'-triphosphate = DNA(n+1) + diphosphate</text>
        <dbReference type="Rhea" id="RHEA:22508"/>
        <dbReference type="Rhea" id="RHEA-COMP:17339"/>
        <dbReference type="Rhea" id="RHEA-COMP:17340"/>
        <dbReference type="ChEBI" id="CHEBI:33019"/>
        <dbReference type="ChEBI" id="CHEBI:61560"/>
        <dbReference type="ChEBI" id="CHEBI:173112"/>
        <dbReference type="EC" id="2.7.7.7"/>
    </reaction>
</comment>
<dbReference type="Pfam" id="PF17657">
    <property type="entry name" value="DNA_pol3_finger"/>
    <property type="match status" value="1"/>
</dbReference>
<dbReference type="Gene3D" id="3.20.20.140">
    <property type="entry name" value="Metal-dependent hydrolases"/>
    <property type="match status" value="1"/>
</dbReference>
<dbReference type="Pfam" id="PF14579">
    <property type="entry name" value="HHH_6"/>
    <property type="match status" value="1"/>
</dbReference>
<evidence type="ECO:0000256" key="12">
    <source>
        <dbReference type="ARBA" id="ARBA00049244"/>
    </source>
</evidence>
<dbReference type="InterPro" id="IPR041931">
    <property type="entry name" value="DNA_pol3_alpha_thumb_dom"/>
</dbReference>
<name>A0A1H7FR02_9SPHN</name>
<dbReference type="InterPro" id="IPR029460">
    <property type="entry name" value="DNAPol_HHH"/>
</dbReference>
<dbReference type="Pfam" id="PF02811">
    <property type="entry name" value="PHP"/>
    <property type="match status" value="1"/>
</dbReference>
<dbReference type="InterPro" id="IPR004805">
    <property type="entry name" value="DnaE2/DnaE/PolC"/>
</dbReference>
<reference evidence="15" key="1">
    <citation type="submission" date="2016-10" db="EMBL/GenBank/DDBJ databases">
        <authorList>
            <person name="Varghese N."/>
            <person name="Submissions S."/>
        </authorList>
    </citation>
    <scope>NUCLEOTIDE SEQUENCE [LARGE SCALE GENOMIC DNA]</scope>
    <source>
        <strain evidence="15">JS21-1</strain>
    </source>
</reference>
<comment type="function">
    <text evidence="10">DNA polymerase III is a complex, multichain enzyme responsible for most of the replicative synthesis in bacteria. This DNA polymerase also exhibits 3' to 5' exonuclease activity. The alpha chain is the DNA polymerase.</text>
</comment>
<comment type="subunit">
    <text evidence="11">DNA polymerase III contains a core (composed of alpha, epsilon and theta chains) that associates with a tau subunit. This core dimerizes to form the POLIII' complex. PolIII' associates with the gamma complex (composed of gamma, delta, delta', psi and chi chains) and with the beta chain to form the complete DNA polymerase III complex.</text>
</comment>
<dbReference type="EMBL" id="FNZZ01000001">
    <property type="protein sequence ID" value="SEK28351.1"/>
    <property type="molecule type" value="Genomic_DNA"/>
</dbReference>
<dbReference type="InterPro" id="IPR040982">
    <property type="entry name" value="DNA_pol3_finger"/>
</dbReference>
<dbReference type="SMART" id="SM00481">
    <property type="entry name" value="POLIIIAc"/>
    <property type="match status" value="1"/>
</dbReference>
<comment type="subcellular location">
    <subcellularLocation>
        <location evidence="1">Cytoplasm</location>
    </subcellularLocation>
</comment>
<dbReference type="PANTHER" id="PTHR32294">
    <property type="entry name" value="DNA POLYMERASE III SUBUNIT ALPHA"/>
    <property type="match status" value="1"/>
</dbReference>
<evidence type="ECO:0000256" key="1">
    <source>
        <dbReference type="ARBA" id="ARBA00004496"/>
    </source>
</evidence>
<protein>
    <recommendedName>
        <fullName evidence="4">DNA polymerase III subunit alpha</fullName>
        <ecNumber evidence="3">2.7.7.7</ecNumber>
    </recommendedName>
</protein>
<dbReference type="PANTHER" id="PTHR32294:SF0">
    <property type="entry name" value="DNA POLYMERASE III SUBUNIT ALPHA"/>
    <property type="match status" value="1"/>
</dbReference>
<evidence type="ECO:0000256" key="9">
    <source>
        <dbReference type="ARBA" id="ARBA00022932"/>
    </source>
</evidence>
<evidence type="ECO:0000256" key="2">
    <source>
        <dbReference type="ARBA" id="ARBA00009496"/>
    </source>
</evidence>